<dbReference type="Pfam" id="PF02586">
    <property type="entry name" value="SRAP"/>
    <property type="match status" value="1"/>
</dbReference>
<dbReference type="EMBL" id="JANDHW010000005">
    <property type="protein sequence ID" value="MCP9611675.1"/>
    <property type="molecule type" value="Genomic_DNA"/>
</dbReference>
<evidence type="ECO:0000256" key="8">
    <source>
        <dbReference type="RuleBase" id="RU364100"/>
    </source>
</evidence>
<evidence type="ECO:0000256" key="6">
    <source>
        <dbReference type="ARBA" id="ARBA00023125"/>
    </source>
</evidence>
<protein>
    <recommendedName>
        <fullName evidence="8">Abasic site processing protein</fullName>
        <ecNumber evidence="8">3.4.-.-</ecNumber>
    </recommendedName>
</protein>
<evidence type="ECO:0000256" key="1">
    <source>
        <dbReference type="ARBA" id="ARBA00008136"/>
    </source>
</evidence>
<evidence type="ECO:0000256" key="2">
    <source>
        <dbReference type="ARBA" id="ARBA00022670"/>
    </source>
</evidence>
<keyword evidence="3" id="KW-0227">DNA damage</keyword>
<name>A0ABT1MGB6_9BACT</name>
<evidence type="ECO:0000256" key="4">
    <source>
        <dbReference type="ARBA" id="ARBA00022801"/>
    </source>
</evidence>
<dbReference type="EC" id="3.4.-.-" evidence="8"/>
<evidence type="ECO:0000256" key="7">
    <source>
        <dbReference type="ARBA" id="ARBA00023239"/>
    </source>
</evidence>
<proteinExistence type="inferred from homology"/>
<evidence type="ECO:0000256" key="3">
    <source>
        <dbReference type="ARBA" id="ARBA00022763"/>
    </source>
</evidence>
<evidence type="ECO:0000313" key="9">
    <source>
        <dbReference type="EMBL" id="MCP9611675.1"/>
    </source>
</evidence>
<dbReference type="Gene3D" id="3.90.1680.10">
    <property type="entry name" value="SOS response associated peptidase-like"/>
    <property type="match status" value="1"/>
</dbReference>
<keyword evidence="5" id="KW-0190">Covalent protein-DNA linkage</keyword>
<dbReference type="InterPro" id="IPR036590">
    <property type="entry name" value="SRAP-like"/>
</dbReference>
<comment type="caution">
    <text evidence="9">The sequence shown here is derived from an EMBL/GenBank/DDBJ whole genome shotgun (WGS) entry which is preliminary data.</text>
</comment>
<keyword evidence="7" id="KW-0456">Lyase</keyword>
<sequence>MCFYNSMSKKAKELAARYNRKVNIIESVSGVTQNYRIAAFTDPDCAVVTSDSEIQAYKWGLIPFWTRTEKDASQIRRMTYNAKAETVFSKPSYRESIKRHRCLIPSTGYFEWRHEGDDKIPYYIFLKNEPVFSIAGIYDVWDNPVTGETVYTFSMITTAANPLTAYIHNAPRTGNRMPAILSREEEEIWLGSGLTQEEIKALLKPFDADRMDAYVIRKDFLKKNPFDPSVLEHAGTA</sequence>
<evidence type="ECO:0000256" key="5">
    <source>
        <dbReference type="ARBA" id="ARBA00023124"/>
    </source>
</evidence>
<keyword evidence="6" id="KW-0238">DNA-binding</keyword>
<evidence type="ECO:0000313" key="10">
    <source>
        <dbReference type="Proteomes" id="UP001205603"/>
    </source>
</evidence>
<keyword evidence="4 8" id="KW-0378">Hydrolase</keyword>
<accession>A0ABT1MGB6</accession>
<dbReference type="Proteomes" id="UP001205603">
    <property type="component" value="Unassembled WGS sequence"/>
</dbReference>
<dbReference type="RefSeq" id="WP_255026627.1">
    <property type="nucleotide sequence ID" value="NZ_JANDHW010000005.1"/>
</dbReference>
<gene>
    <name evidence="9" type="ORF">NMU02_06180</name>
</gene>
<dbReference type="PANTHER" id="PTHR13604:SF0">
    <property type="entry name" value="ABASIC SITE PROCESSING PROTEIN HMCES"/>
    <property type="match status" value="1"/>
</dbReference>
<keyword evidence="2 8" id="KW-0645">Protease</keyword>
<organism evidence="9 10">
    <name type="scientific">Coprobacter tertius</name>
    <dbReference type="NCBI Taxonomy" id="2944915"/>
    <lineage>
        <taxon>Bacteria</taxon>
        <taxon>Pseudomonadati</taxon>
        <taxon>Bacteroidota</taxon>
        <taxon>Bacteroidia</taxon>
        <taxon>Bacteroidales</taxon>
        <taxon>Barnesiellaceae</taxon>
        <taxon>Coprobacter</taxon>
    </lineage>
</organism>
<comment type="similarity">
    <text evidence="1 8">Belongs to the SOS response-associated peptidase family.</text>
</comment>
<dbReference type="PANTHER" id="PTHR13604">
    <property type="entry name" value="DC12-RELATED"/>
    <property type="match status" value="1"/>
</dbReference>
<keyword evidence="10" id="KW-1185">Reference proteome</keyword>
<dbReference type="InterPro" id="IPR003738">
    <property type="entry name" value="SRAP"/>
</dbReference>
<reference evidence="9 10" key="1">
    <citation type="submission" date="2022-07" db="EMBL/GenBank/DDBJ databases">
        <title>Fecal culturing of patients with breast cancer.</title>
        <authorList>
            <person name="Teng N.M.Y."/>
            <person name="Kiu R."/>
            <person name="Evans R."/>
            <person name="Baker D.J."/>
            <person name="Zenner C."/>
            <person name="Robinson S.D."/>
            <person name="Hall L.J."/>
        </authorList>
    </citation>
    <scope>NUCLEOTIDE SEQUENCE [LARGE SCALE GENOMIC DNA]</scope>
    <source>
        <strain evidence="9 10">LH1063</strain>
    </source>
</reference>
<dbReference type="SUPFAM" id="SSF143081">
    <property type="entry name" value="BB1717-like"/>
    <property type="match status" value="1"/>
</dbReference>